<dbReference type="Pfam" id="PF01547">
    <property type="entry name" value="SBP_bac_1"/>
    <property type="match status" value="1"/>
</dbReference>
<name>A0A8J7GHX5_9ACTN</name>
<dbReference type="EMBL" id="JADOUF010000001">
    <property type="protein sequence ID" value="MBG6137830.1"/>
    <property type="molecule type" value="Genomic_DNA"/>
</dbReference>
<gene>
    <name evidence="4" type="ORF">IW245_004024</name>
</gene>
<evidence type="ECO:0000256" key="3">
    <source>
        <dbReference type="SAM" id="SignalP"/>
    </source>
</evidence>
<evidence type="ECO:0000313" key="4">
    <source>
        <dbReference type="EMBL" id="MBG6137830.1"/>
    </source>
</evidence>
<dbReference type="SUPFAM" id="SSF53850">
    <property type="entry name" value="Periplasmic binding protein-like II"/>
    <property type="match status" value="1"/>
</dbReference>
<keyword evidence="5" id="KW-1185">Reference proteome</keyword>
<sequence length="435" mass="45411">MKLLPRLAATTAAFALVATGCSSNDTSKSPASGSLKGESVQVSAVWSGEEQARFQKVLDAFAAKTGATVTFSSTGNDIATVLGSKISGGQPPDVAILPQPGLLADLARKGSLQPVDADTRANVEKNYAPIWKTLGTAGDGKLYGVWVKAANKSLIWYQAEKFSQAGVRPPKTWEEFTAALGTLSDAGTPPLAVGGGDGWVLTDWFENVYLRVAGAEKYDKLARHEIPFTDPTVVETLTLLGQLWGAPNTIPGGPASALQTKFEQSVTQVFGPSPKASVVFEGDFVATNIQKETGAKVGTTAKFFDFPAVKGSQPAVVGGGDVAVALKNSKGAHALLRWLATPEAAEVWARQGGFLSPDKSLSSSVYPDETSRKLGEAIIAAGNDFRFDMSDLAPSAFGGTPGSGEWKILQDFLANPADVRGTATKLEAAAAAAYK</sequence>
<dbReference type="PANTHER" id="PTHR43649">
    <property type="entry name" value="ARABINOSE-BINDING PROTEIN-RELATED"/>
    <property type="match status" value="1"/>
</dbReference>
<proteinExistence type="inferred from homology"/>
<feature type="chain" id="PRO_5039190767" evidence="3">
    <location>
        <begin position="18"/>
        <end position="435"/>
    </location>
</feature>
<keyword evidence="4" id="KW-0762">Sugar transport</keyword>
<comment type="caution">
    <text evidence="4">The sequence shown here is derived from an EMBL/GenBank/DDBJ whole genome shotgun (WGS) entry which is preliminary data.</text>
</comment>
<dbReference type="Gene3D" id="3.40.190.10">
    <property type="entry name" value="Periplasmic binding protein-like II"/>
    <property type="match status" value="2"/>
</dbReference>
<feature type="signal peptide" evidence="3">
    <location>
        <begin position="1"/>
        <end position="17"/>
    </location>
</feature>
<dbReference type="PROSITE" id="PS51257">
    <property type="entry name" value="PROKAR_LIPOPROTEIN"/>
    <property type="match status" value="1"/>
</dbReference>
<evidence type="ECO:0000256" key="2">
    <source>
        <dbReference type="ARBA" id="ARBA00022448"/>
    </source>
</evidence>
<evidence type="ECO:0000256" key="1">
    <source>
        <dbReference type="ARBA" id="ARBA00008520"/>
    </source>
</evidence>
<dbReference type="RefSeq" id="WP_197004651.1">
    <property type="nucleotide sequence ID" value="NZ_BONS01000017.1"/>
</dbReference>
<dbReference type="InterPro" id="IPR006059">
    <property type="entry name" value="SBP"/>
</dbReference>
<dbReference type="Proteomes" id="UP000622552">
    <property type="component" value="Unassembled WGS sequence"/>
</dbReference>
<dbReference type="InterPro" id="IPR050490">
    <property type="entry name" value="Bact_solute-bd_prot1"/>
</dbReference>
<protein>
    <submittedName>
        <fullName evidence="4">Multiple sugar transport system substrate-binding protein/alpha-glucoside transport system substrate-binding protein</fullName>
    </submittedName>
</protein>
<reference evidence="4" key="1">
    <citation type="submission" date="2020-11" db="EMBL/GenBank/DDBJ databases">
        <title>Sequencing the genomes of 1000 actinobacteria strains.</title>
        <authorList>
            <person name="Klenk H.-P."/>
        </authorList>
    </citation>
    <scope>NUCLEOTIDE SEQUENCE</scope>
    <source>
        <strain evidence="4">DSM 45356</strain>
    </source>
</reference>
<comment type="similarity">
    <text evidence="1">Belongs to the bacterial solute-binding protein 1 family.</text>
</comment>
<keyword evidence="3" id="KW-0732">Signal</keyword>
<dbReference type="PANTHER" id="PTHR43649:SF29">
    <property type="entry name" value="OSMOPROTECTIVE COMPOUNDS-BINDING PROTEIN GGTB"/>
    <property type="match status" value="1"/>
</dbReference>
<accession>A0A8J7GHX5</accession>
<keyword evidence="2" id="KW-0813">Transport</keyword>
<dbReference type="AlphaFoldDB" id="A0A8J7GHX5"/>
<evidence type="ECO:0000313" key="5">
    <source>
        <dbReference type="Proteomes" id="UP000622552"/>
    </source>
</evidence>
<organism evidence="4 5">
    <name type="scientific">Longispora fulva</name>
    <dbReference type="NCBI Taxonomy" id="619741"/>
    <lineage>
        <taxon>Bacteria</taxon>
        <taxon>Bacillati</taxon>
        <taxon>Actinomycetota</taxon>
        <taxon>Actinomycetes</taxon>
        <taxon>Micromonosporales</taxon>
        <taxon>Micromonosporaceae</taxon>
        <taxon>Longispora</taxon>
    </lineage>
</organism>